<dbReference type="EMBL" id="QVIG01000003">
    <property type="protein sequence ID" value="RGD55751.1"/>
    <property type="molecule type" value="Genomic_DNA"/>
</dbReference>
<comment type="caution">
    <text evidence="1">The sequence shown here is derived from an EMBL/GenBank/DDBJ whole genome shotgun (WGS) entry which is preliminary data.</text>
</comment>
<evidence type="ECO:0000313" key="2">
    <source>
        <dbReference type="Proteomes" id="UP000263377"/>
    </source>
</evidence>
<gene>
    <name evidence="1" type="ORF">DR950_41275</name>
</gene>
<reference evidence="1 2" key="1">
    <citation type="submission" date="2018-08" db="EMBL/GenBank/DDBJ databases">
        <title>Diversity &amp; Physiological Properties of Lignin-Decomposing Actinobacteria from Soil.</title>
        <authorList>
            <person name="Roh S.G."/>
            <person name="Kim S.B."/>
        </authorList>
    </citation>
    <scope>NUCLEOTIDE SEQUENCE [LARGE SCALE GENOMIC DNA]</scope>
    <source>
        <strain evidence="1 2">MMS17-GH009</strain>
    </source>
</reference>
<dbReference type="Proteomes" id="UP000263377">
    <property type="component" value="Unassembled WGS sequence"/>
</dbReference>
<evidence type="ECO:0000313" key="1">
    <source>
        <dbReference type="EMBL" id="RGD55751.1"/>
    </source>
</evidence>
<proteinExistence type="predicted"/>
<organism evidence="1 2">
    <name type="scientific">Kitasatospora xanthocidica</name>
    <dbReference type="NCBI Taxonomy" id="83382"/>
    <lineage>
        <taxon>Bacteria</taxon>
        <taxon>Bacillati</taxon>
        <taxon>Actinomycetota</taxon>
        <taxon>Actinomycetes</taxon>
        <taxon>Kitasatosporales</taxon>
        <taxon>Streptomycetaceae</taxon>
        <taxon>Kitasatospora</taxon>
    </lineage>
</organism>
<keyword evidence="2" id="KW-1185">Reference proteome</keyword>
<accession>A0A372ZJ04</accession>
<name>A0A372ZJ04_9ACTN</name>
<dbReference type="RefSeq" id="WP_117493034.1">
    <property type="nucleotide sequence ID" value="NZ_QVIG01000003.1"/>
</dbReference>
<sequence>MGTWGSGNFESDTALDHLSVLIDRLVTEVAEAMAGDPVELEPDEYWGVAVPCNLELLHVMARAGHGVHQLPETDVITGWKAAFMAVWERTVDDLEPSPGYKDERRSVLNRTFDQLAEVTAGVGAEEPGR</sequence>
<dbReference type="AlphaFoldDB" id="A0A372ZJ04"/>
<protein>
    <submittedName>
        <fullName evidence="1">DUF4259 domain-containing protein</fullName>
    </submittedName>
</protein>